<dbReference type="NCBIfam" id="TIGR00167">
    <property type="entry name" value="cbbA"/>
    <property type="match status" value="1"/>
</dbReference>
<evidence type="ECO:0000313" key="8">
    <source>
        <dbReference type="Proteomes" id="UP000247978"/>
    </source>
</evidence>
<dbReference type="InterPro" id="IPR050246">
    <property type="entry name" value="Class_II_FBP_aldolase"/>
</dbReference>
<feature type="binding site" evidence="5">
    <location>
        <begin position="212"/>
        <end position="214"/>
    </location>
    <ligand>
        <name>dihydroxyacetone phosphate</name>
        <dbReference type="ChEBI" id="CHEBI:57642"/>
    </ligand>
</feature>
<feature type="binding site" evidence="5">
    <location>
        <position position="184"/>
    </location>
    <ligand>
        <name>dihydroxyacetone phosphate</name>
        <dbReference type="ChEBI" id="CHEBI:57642"/>
    </ligand>
</feature>
<feature type="binding site" evidence="6">
    <location>
        <position position="107"/>
    </location>
    <ligand>
        <name>Zn(2+)</name>
        <dbReference type="ChEBI" id="CHEBI:29105"/>
        <label>2</label>
    </ligand>
</feature>
<evidence type="ECO:0000256" key="5">
    <source>
        <dbReference type="PIRSR" id="PIRSR001359-2"/>
    </source>
</evidence>
<keyword evidence="3" id="KW-0456">Lyase</keyword>
<evidence type="ECO:0000313" key="7">
    <source>
        <dbReference type="EMBL" id="PXW87396.1"/>
    </source>
</evidence>
<accession>A0A2V3W0U3</accession>
<dbReference type="Pfam" id="PF01116">
    <property type="entry name" value="F_bP_aldolase"/>
    <property type="match status" value="1"/>
</dbReference>
<dbReference type="OrthoDB" id="9803995at2"/>
<dbReference type="InterPro" id="IPR000771">
    <property type="entry name" value="FBA_II"/>
</dbReference>
<dbReference type="GO" id="GO:0006096">
    <property type="term" value="P:glycolytic process"/>
    <property type="evidence" value="ECO:0007669"/>
    <property type="project" value="InterPro"/>
</dbReference>
<keyword evidence="2 6" id="KW-0862">Zinc</keyword>
<feature type="binding site" evidence="6">
    <location>
        <position position="211"/>
    </location>
    <ligand>
        <name>Zn(2+)</name>
        <dbReference type="ChEBI" id="CHEBI:29105"/>
        <label>1</label>
        <note>catalytic</note>
    </ligand>
</feature>
<feature type="binding site" evidence="6">
    <location>
        <position position="183"/>
    </location>
    <ligand>
        <name>Zn(2+)</name>
        <dbReference type="ChEBI" id="CHEBI:29105"/>
        <label>1</label>
        <note>catalytic</note>
    </ligand>
</feature>
<dbReference type="PROSITE" id="PS00806">
    <property type="entry name" value="ALDOLASE_CLASS_II_2"/>
    <property type="match status" value="1"/>
</dbReference>
<dbReference type="AlphaFoldDB" id="A0A2V3W0U3"/>
<comment type="caution">
    <text evidence="7">The sequence shown here is derived from an EMBL/GenBank/DDBJ whole genome shotgun (WGS) entry which is preliminary data.</text>
</comment>
<protein>
    <submittedName>
        <fullName evidence="7">Fructose-bisphosphate aldolase</fullName>
    </submittedName>
</protein>
<dbReference type="GO" id="GO:0004332">
    <property type="term" value="F:fructose-bisphosphate aldolase activity"/>
    <property type="evidence" value="ECO:0007669"/>
    <property type="project" value="InterPro"/>
</dbReference>
<reference evidence="7 8" key="1">
    <citation type="submission" date="2018-05" db="EMBL/GenBank/DDBJ databases">
        <title>Genomic Encyclopedia of Type Strains, Phase IV (KMG-IV): sequencing the most valuable type-strain genomes for metagenomic binning, comparative biology and taxonomic classification.</title>
        <authorList>
            <person name="Goeker M."/>
        </authorList>
    </citation>
    <scope>NUCLEOTIDE SEQUENCE [LARGE SCALE GENOMIC DNA]</scope>
    <source>
        <strain evidence="7 8">DSM 28556</strain>
    </source>
</reference>
<dbReference type="EMBL" id="QJJQ01000005">
    <property type="protein sequence ID" value="PXW87396.1"/>
    <property type="molecule type" value="Genomic_DNA"/>
</dbReference>
<proteinExistence type="predicted"/>
<dbReference type="CDD" id="cd00947">
    <property type="entry name" value="TBP_aldolase_IIB"/>
    <property type="match status" value="1"/>
</dbReference>
<dbReference type="PANTHER" id="PTHR30304:SF0">
    <property type="entry name" value="D-TAGATOSE-1,6-BISPHOSPHATE ALDOLASE SUBUNIT GATY-RELATED"/>
    <property type="match status" value="1"/>
</dbReference>
<comment type="cofactor">
    <cofactor evidence="6">
        <name>Zn(2+)</name>
        <dbReference type="ChEBI" id="CHEBI:29105"/>
    </cofactor>
    <text evidence="6">Binds 2 Zn(2+) ions per subunit. One is catalytic and the other provides a structural contribution.</text>
</comment>
<organism evidence="7 8">
    <name type="scientific">Pseudogracilibacillus auburnensis</name>
    <dbReference type="NCBI Taxonomy" id="1494959"/>
    <lineage>
        <taxon>Bacteria</taxon>
        <taxon>Bacillati</taxon>
        <taxon>Bacillota</taxon>
        <taxon>Bacilli</taxon>
        <taxon>Bacillales</taxon>
        <taxon>Bacillaceae</taxon>
        <taxon>Pseudogracilibacillus</taxon>
    </lineage>
</organism>
<dbReference type="Gene3D" id="3.20.20.70">
    <property type="entry name" value="Aldolase class I"/>
    <property type="match status" value="1"/>
</dbReference>
<dbReference type="InterPro" id="IPR013785">
    <property type="entry name" value="Aldolase_TIM"/>
</dbReference>
<dbReference type="RefSeq" id="WP_110394991.1">
    <property type="nucleotide sequence ID" value="NZ_JADIJL010000003.1"/>
</dbReference>
<gene>
    <name evidence="7" type="ORF">DFR56_10535</name>
</gene>
<sequence>MPLVSMREMLQIAKEEQYAVGQFNVNNLEYAQAILEAAEEENSPVILGVSEGAARYMGGFKVVVAMVEALMEESGTTVPVAIHLDHGSSFEKCAEAIHAGFTSVMIDGSHLPLEENIALTKKVVELAHIHGISVEAELGRIGGQEDDLIVDDAEAMYAIPTECDELVRETNVDCFAPALGSVHGPYKGEPNLGFDRMEEVMKLTGVPLVLHGGTGIPLKDIQRAISLGTAKINVNTENQIMQTKKIREILADDTEVYDPRKYMGPGKEAIKETVIGKMREFGSSQKA</sequence>
<feature type="binding site" evidence="6">
    <location>
        <position position="137"/>
    </location>
    <ligand>
        <name>Zn(2+)</name>
        <dbReference type="ChEBI" id="CHEBI:29105"/>
        <label>2</label>
    </ligand>
</feature>
<dbReference type="Proteomes" id="UP000247978">
    <property type="component" value="Unassembled WGS sequence"/>
</dbReference>
<dbReference type="NCBIfam" id="TIGR01859">
    <property type="entry name" value="fruc_bis_ald"/>
    <property type="match status" value="1"/>
</dbReference>
<dbReference type="PANTHER" id="PTHR30304">
    <property type="entry name" value="D-TAGATOSE-1,6-BISPHOSPHATE ALDOLASE"/>
    <property type="match status" value="1"/>
</dbReference>
<dbReference type="InterPro" id="IPR011289">
    <property type="entry name" value="Fruc_bis_ald_class-2"/>
</dbReference>
<evidence type="ECO:0000256" key="4">
    <source>
        <dbReference type="PIRSR" id="PIRSR001359-1"/>
    </source>
</evidence>
<feature type="active site" description="Proton donor" evidence="4">
    <location>
        <position position="85"/>
    </location>
</feature>
<evidence type="ECO:0000256" key="6">
    <source>
        <dbReference type="PIRSR" id="PIRSR001359-3"/>
    </source>
</evidence>
<evidence type="ECO:0000256" key="2">
    <source>
        <dbReference type="ARBA" id="ARBA00022833"/>
    </source>
</evidence>
<dbReference type="SUPFAM" id="SSF51569">
    <property type="entry name" value="Aldolase"/>
    <property type="match status" value="1"/>
</dbReference>
<dbReference type="GO" id="GO:0030388">
    <property type="term" value="P:fructose 1,6-bisphosphate metabolic process"/>
    <property type="evidence" value="ECO:0007669"/>
    <property type="project" value="InterPro"/>
</dbReference>
<feature type="binding site" evidence="6">
    <location>
        <position position="86"/>
    </location>
    <ligand>
        <name>Zn(2+)</name>
        <dbReference type="ChEBI" id="CHEBI:29105"/>
        <label>1</label>
        <note>catalytic</note>
    </ligand>
</feature>
<keyword evidence="1 6" id="KW-0479">Metal-binding</keyword>
<feature type="binding site" evidence="5">
    <location>
        <begin position="233"/>
        <end position="236"/>
    </location>
    <ligand>
        <name>dihydroxyacetone phosphate</name>
        <dbReference type="ChEBI" id="CHEBI:57642"/>
    </ligand>
</feature>
<dbReference type="PROSITE" id="PS00602">
    <property type="entry name" value="ALDOLASE_CLASS_II_1"/>
    <property type="match status" value="1"/>
</dbReference>
<dbReference type="PIRSF" id="PIRSF001359">
    <property type="entry name" value="F_bP_aldolase_II"/>
    <property type="match status" value="1"/>
</dbReference>
<keyword evidence="8" id="KW-1185">Reference proteome</keyword>
<dbReference type="GO" id="GO:0008270">
    <property type="term" value="F:zinc ion binding"/>
    <property type="evidence" value="ECO:0007669"/>
    <property type="project" value="InterPro"/>
</dbReference>
<name>A0A2V3W0U3_9BACI</name>
<evidence type="ECO:0000256" key="3">
    <source>
        <dbReference type="ARBA" id="ARBA00023239"/>
    </source>
</evidence>
<evidence type="ECO:0000256" key="1">
    <source>
        <dbReference type="ARBA" id="ARBA00022723"/>
    </source>
</evidence>